<evidence type="ECO:0000256" key="1">
    <source>
        <dbReference type="SAM" id="MobiDB-lite"/>
    </source>
</evidence>
<feature type="region of interest" description="Disordered" evidence="1">
    <location>
        <begin position="1"/>
        <end position="26"/>
    </location>
</feature>
<proteinExistence type="predicted"/>
<evidence type="ECO:0000313" key="3">
    <source>
        <dbReference type="Proteomes" id="UP000299102"/>
    </source>
</evidence>
<protein>
    <submittedName>
        <fullName evidence="2">Uncharacterized protein</fullName>
    </submittedName>
</protein>
<evidence type="ECO:0000313" key="2">
    <source>
        <dbReference type="EMBL" id="GBP24789.1"/>
    </source>
</evidence>
<gene>
    <name evidence="2" type="ORF">EVAR_79636_1</name>
</gene>
<accession>A0A4C1UEM5</accession>
<dbReference type="Proteomes" id="UP000299102">
    <property type="component" value="Unassembled WGS sequence"/>
</dbReference>
<reference evidence="2 3" key="1">
    <citation type="journal article" date="2019" name="Commun. Biol.">
        <title>The bagworm genome reveals a unique fibroin gene that provides high tensile strength.</title>
        <authorList>
            <person name="Kono N."/>
            <person name="Nakamura H."/>
            <person name="Ohtoshi R."/>
            <person name="Tomita M."/>
            <person name="Numata K."/>
            <person name="Arakawa K."/>
        </authorList>
    </citation>
    <scope>NUCLEOTIDE SEQUENCE [LARGE SCALE GENOMIC DNA]</scope>
</reference>
<sequence>MAQSTQSPTDRAIIVNTGSKPNNQTPPPIHLLKGANLLKFLQTAHLCILIIRKPSDDDIKIDLTAQGYPVYTVYRIHCKDGSAKVWSLWSYLRLRNTDLSPRNSQKCAASPAYAWRTHIREEVQSSVTAANVMVTQVRTATRSRIALNI</sequence>
<comment type="caution">
    <text evidence="2">The sequence shown here is derived from an EMBL/GenBank/DDBJ whole genome shotgun (WGS) entry which is preliminary data.</text>
</comment>
<name>A0A4C1UEM5_EUMVA</name>
<keyword evidence="3" id="KW-1185">Reference proteome</keyword>
<organism evidence="2 3">
    <name type="scientific">Eumeta variegata</name>
    <name type="common">Bagworm moth</name>
    <name type="synonym">Eumeta japonica</name>
    <dbReference type="NCBI Taxonomy" id="151549"/>
    <lineage>
        <taxon>Eukaryota</taxon>
        <taxon>Metazoa</taxon>
        <taxon>Ecdysozoa</taxon>
        <taxon>Arthropoda</taxon>
        <taxon>Hexapoda</taxon>
        <taxon>Insecta</taxon>
        <taxon>Pterygota</taxon>
        <taxon>Neoptera</taxon>
        <taxon>Endopterygota</taxon>
        <taxon>Lepidoptera</taxon>
        <taxon>Glossata</taxon>
        <taxon>Ditrysia</taxon>
        <taxon>Tineoidea</taxon>
        <taxon>Psychidae</taxon>
        <taxon>Oiketicinae</taxon>
        <taxon>Eumeta</taxon>
    </lineage>
</organism>
<dbReference type="AlphaFoldDB" id="A0A4C1UEM5"/>
<dbReference type="EMBL" id="BGZK01000165">
    <property type="protein sequence ID" value="GBP24789.1"/>
    <property type="molecule type" value="Genomic_DNA"/>
</dbReference>